<comment type="caution">
    <text evidence="3">The sequence shown here is derived from an EMBL/GenBank/DDBJ whole genome shotgun (WGS) entry which is preliminary data.</text>
</comment>
<evidence type="ECO:0000259" key="2">
    <source>
        <dbReference type="PROSITE" id="PS50192"/>
    </source>
</evidence>
<sequence>MMPKNKNFKKNRVLFDSAVIDTEEFDPETKEKIHTIVIDSNHSAHQILKIVNETKKIGEDTRKRLDQQGEQIGVIDRDVQELDYQAKKNKRTVKGINSVWWAIVHFFTPKCLKPQKPNFDDAVVEEDEKKNLAEISDFFTENTGTVTILFDERTKSVADDTSKVLSEANTAMHDLEFLSMGMNKKLRKQNKALDKIADKTDDINDNLRKTSKYARSYLGEPK</sequence>
<dbReference type="PROSITE" id="PS50192">
    <property type="entry name" value="T_SNARE"/>
    <property type="match status" value="2"/>
</dbReference>
<dbReference type="Gene3D" id="1.20.5.110">
    <property type="match status" value="2"/>
</dbReference>
<dbReference type="PANTHER" id="PTHR19305">
    <property type="entry name" value="SYNAPTOSOMAL ASSOCIATED PROTEIN"/>
    <property type="match status" value="1"/>
</dbReference>
<proteinExistence type="inferred from homology"/>
<evidence type="ECO:0000256" key="1">
    <source>
        <dbReference type="ARBA" id="ARBA00029447"/>
    </source>
</evidence>
<feature type="domain" description="T-SNARE coiled-coil homology" evidence="2">
    <location>
        <begin position="34"/>
        <end position="96"/>
    </location>
</feature>
<feature type="domain" description="T-SNARE coiled-coil homology" evidence="2">
    <location>
        <begin position="155"/>
        <end position="217"/>
    </location>
</feature>
<dbReference type="InterPro" id="IPR000727">
    <property type="entry name" value="T_SNARE_dom"/>
</dbReference>
<dbReference type="EMBL" id="LKHV01000001">
    <property type="protein sequence ID" value="KRG20005.1"/>
    <property type="molecule type" value="Genomic_DNA"/>
</dbReference>
<protein>
    <submittedName>
        <fullName evidence="3">SNARE domain protein</fullName>
    </submittedName>
</protein>
<reference evidence="3" key="1">
    <citation type="submission" date="2015-09" db="EMBL/GenBank/DDBJ databases">
        <title>Draft Genome Sequences of Two Novel Amoeba-resistant Intranuclear Bacteria, Candidatus Berkiella cookevillensis and Candidatus Berkiella aquae.</title>
        <authorList>
            <person name="Mehari Y.T."/>
            <person name="Arivett B.A."/>
            <person name="Farone A.L."/>
            <person name="Gunderson J.H."/>
            <person name="Farone M.B."/>
        </authorList>
    </citation>
    <scope>NUCLEOTIDE SEQUENCE [LARGE SCALE GENOMIC DNA]</scope>
    <source>
        <strain evidence="3">CC99</strain>
    </source>
</reference>
<gene>
    <name evidence="3" type="ORF">CC99x_00226</name>
</gene>
<dbReference type="PANTHER" id="PTHR19305:SF9">
    <property type="entry name" value="SYNAPTOSOMAL-ASSOCIATED PROTEIN 29"/>
    <property type="match status" value="1"/>
</dbReference>
<dbReference type="AlphaFoldDB" id="A0A0Q9YHB1"/>
<dbReference type="GO" id="GO:0005886">
    <property type="term" value="C:plasma membrane"/>
    <property type="evidence" value="ECO:0007669"/>
    <property type="project" value="TreeGrafter"/>
</dbReference>
<accession>A0A0Q9YHB1</accession>
<evidence type="ECO:0000313" key="3">
    <source>
        <dbReference type="EMBL" id="KRG20005.1"/>
    </source>
</evidence>
<comment type="similarity">
    <text evidence="1">Belongs to the methyl-accepting chemotaxis (MCP) protein family.</text>
</comment>
<dbReference type="SUPFAM" id="SSF58038">
    <property type="entry name" value="SNARE fusion complex"/>
    <property type="match status" value="2"/>
</dbReference>
<organism evidence="3">
    <name type="scientific">Candidatus Berkiella cookevillensis</name>
    <dbReference type="NCBI Taxonomy" id="437022"/>
    <lineage>
        <taxon>Bacteria</taxon>
        <taxon>Pseudomonadati</taxon>
        <taxon>Pseudomonadota</taxon>
        <taxon>Gammaproteobacteria</taxon>
        <taxon>Candidatus Berkiellales</taxon>
        <taxon>Candidatus Berkiellaceae</taxon>
        <taxon>Candidatus Berkiella</taxon>
    </lineage>
</organism>
<name>A0A0Q9YHB1_9GAMM</name>
<dbReference type="STRING" id="437022.CC99x_00226"/>
<dbReference type="SMART" id="SM00397">
    <property type="entry name" value="t_SNARE"/>
    <property type="match status" value="2"/>
</dbReference>